<evidence type="ECO:0000313" key="3">
    <source>
        <dbReference type="Proteomes" id="UP000824120"/>
    </source>
</evidence>
<dbReference type="OrthoDB" id="778072at2759"/>
<comment type="caution">
    <text evidence="2">The sequence shown here is derived from an EMBL/GenBank/DDBJ whole genome shotgun (WGS) entry which is preliminary data.</text>
</comment>
<name>A0A9J5X7B9_SOLCO</name>
<dbReference type="EMBL" id="JACXVP010000010">
    <property type="protein sequence ID" value="KAG5583156.1"/>
    <property type="molecule type" value="Genomic_DNA"/>
</dbReference>
<dbReference type="AlphaFoldDB" id="A0A9J5X7B9"/>
<reference evidence="2 3" key="1">
    <citation type="submission" date="2020-09" db="EMBL/GenBank/DDBJ databases">
        <title>De no assembly of potato wild relative species, Solanum commersonii.</title>
        <authorList>
            <person name="Cho K."/>
        </authorList>
    </citation>
    <scope>NUCLEOTIDE SEQUENCE [LARGE SCALE GENOMIC DNA]</scope>
    <source>
        <strain evidence="2">LZ3.2</strain>
        <tissue evidence="2">Leaf</tissue>
    </source>
</reference>
<evidence type="ECO:0000259" key="1">
    <source>
        <dbReference type="Pfam" id="PF23596"/>
    </source>
</evidence>
<evidence type="ECO:0000313" key="2">
    <source>
        <dbReference type="EMBL" id="KAG5583156.1"/>
    </source>
</evidence>
<dbReference type="PANTHER" id="PTHR36351:SF2">
    <property type="match status" value="1"/>
</dbReference>
<organism evidence="2 3">
    <name type="scientific">Solanum commersonii</name>
    <name type="common">Commerson's wild potato</name>
    <name type="synonym">Commerson's nightshade</name>
    <dbReference type="NCBI Taxonomy" id="4109"/>
    <lineage>
        <taxon>Eukaryota</taxon>
        <taxon>Viridiplantae</taxon>
        <taxon>Streptophyta</taxon>
        <taxon>Embryophyta</taxon>
        <taxon>Tracheophyta</taxon>
        <taxon>Spermatophyta</taxon>
        <taxon>Magnoliopsida</taxon>
        <taxon>eudicotyledons</taxon>
        <taxon>Gunneridae</taxon>
        <taxon>Pentapetalae</taxon>
        <taxon>asterids</taxon>
        <taxon>lamiids</taxon>
        <taxon>Solanales</taxon>
        <taxon>Solanaceae</taxon>
        <taxon>Solanoideae</taxon>
        <taxon>Solaneae</taxon>
        <taxon>Solanum</taxon>
    </lineage>
</organism>
<keyword evidence="3" id="KW-1185">Reference proteome</keyword>
<dbReference type="Proteomes" id="UP000824120">
    <property type="component" value="Chromosome 10"/>
</dbReference>
<protein>
    <recommendedName>
        <fullName evidence="1">DUF7138 domain-containing protein</fullName>
    </recommendedName>
</protein>
<proteinExistence type="predicted"/>
<gene>
    <name evidence="2" type="ORF">H5410_053783</name>
</gene>
<feature type="domain" description="DUF7138" evidence="1">
    <location>
        <begin position="8"/>
        <end position="93"/>
    </location>
</feature>
<sequence>MVEGGKGSVFPVIFFDGEREMNIGNIRIQPTLVFKPFQLMISERIGISPNQISIYLCDRKGSNNRFEDRRKMPVTGKANFAVISREKNCFFLVVMKRSRKARNRKVKSNSMEFGEFLEETVFSHLSSSENLILLRRNQTEMNQLYDRITQMELTSMNERVQNLQLQRETFDLVMQNPNPNPNPNLMHLNNPSSFPRIQDTFPTKKSLCYECANTSSNGKTSTFHHCNNDAVLVGSFRSRSGPINRPAKQSL</sequence>
<dbReference type="Pfam" id="PF23596">
    <property type="entry name" value="DUF7138"/>
    <property type="match status" value="1"/>
</dbReference>
<accession>A0A9J5X7B9</accession>
<dbReference type="InterPro" id="IPR055562">
    <property type="entry name" value="DUF7138"/>
</dbReference>
<dbReference type="PANTHER" id="PTHR36351">
    <property type="entry name" value="EMBRYO SAC DEVELOPMENT ARREST 12"/>
    <property type="match status" value="1"/>
</dbReference>